<keyword evidence="3" id="KW-1185">Reference proteome</keyword>
<evidence type="ECO:0008006" key="4">
    <source>
        <dbReference type="Google" id="ProtNLM"/>
    </source>
</evidence>
<reference evidence="2 3" key="1">
    <citation type="submission" date="2023-04" db="EMBL/GenBank/DDBJ databases">
        <title>Genome of Basidiobolus ranarum AG-B5.</title>
        <authorList>
            <person name="Stajich J.E."/>
            <person name="Carter-House D."/>
            <person name="Gryganskyi A."/>
        </authorList>
    </citation>
    <scope>NUCLEOTIDE SEQUENCE [LARGE SCALE GENOMIC DNA]</scope>
    <source>
        <strain evidence="2 3">AG-B5</strain>
    </source>
</reference>
<keyword evidence="1" id="KW-0732">Signal</keyword>
<organism evidence="2 3">
    <name type="scientific">Basidiobolus ranarum</name>
    <dbReference type="NCBI Taxonomy" id="34480"/>
    <lineage>
        <taxon>Eukaryota</taxon>
        <taxon>Fungi</taxon>
        <taxon>Fungi incertae sedis</taxon>
        <taxon>Zoopagomycota</taxon>
        <taxon>Entomophthoromycotina</taxon>
        <taxon>Basidiobolomycetes</taxon>
        <taxon>Basidiobolales</taxon>
        <taxon>Basidiobolaceae</taxon>
        <taxon>Basidiobolus</taxon>
    </lineage>
</organism>
<gene>
    <name evidence="2" type="ORF">K7432_011863</name>
</gene>
<feature type="signal peptide" evidence="1">
    <location>
        <begin position="1"/>
        <end position="21"/>
    </location>
</feature>
<accession>A0ABR2WLR9</accession>
<dbReference type="EMBL" id="JASJQH010000968">
    <property type="protein sequence ID" value="KAK9762416.1"/>
    <property type="molecule type" value="Genomic_DNA"/>
</dbReference>
<evidence type="ECO:0000313" key="2">
    <source>
        <dbReference type="EMBL" id="KAK9762416.1"/>
    </source>
</evidence>
<name>A0ABR2WLR9_9FUNG</name>
<sequence length="144" mass="16502">MKFTGLFHLTFLLFTLCVVSCQDRKIVTILNPKQGETLKMGQKIDVVWKIPKDMGFMSFTAELWSLNTIQAGSSRKIATIGHTNSIKAEGLKYKIPWRVPVFTKEMKTGYFIAVYGNVLSKGPAYSWVYPWDDVYYGLTDVRFE</sequence>
<feature type="chain" id="PRO_5047168394" description="DUF4082 domain-containing protein" evidence="1">
    <location>
        <begin position="22"/>
        <end position="144"/>
    </location>
</feature>
<dbReference type="Proteomes" id="UP001479436">
    <property type="component" value="Unassembled WGS sequence"/>
</dbReference>
<comment type="caution">
    <text evidence="2">The sequence shown here is derived from an EMBL/GenBank/DDBJ whole genome shotgun (WGS) entry which is preliminary data.</text>
</comment>
<protein>
    <recommendedName>
        <fullName evidence="4">DUF4082 domain-containing protein</fullName>
    </recommendedName>
</protein>
<evidence type="ECO:0000313" key="3">
    <source>
        <dbReference type="Proteomes" id="UP001479436"/>
    </source>
</evidence>
<evidence type="ECO:0000256" key="1">
    <source>
        <dbReference type="SAM" id="SignalP"/>
    </source>
</evidence>
<proteinExistence type="predicted"/>